<comment type="similarity">
    <text evidence="2">Belongs to the oxidase-dependent Fe transporter (OFeT) (TC 9.A.10.1) family.</text>
</comment>
<protein>
    <submittedName>
        <fullName evidence="8">High-affinity iron transporter</fullName>
    </submittedName>
</protein>
<evidence type="ECO:0000256" key="4">
    <source>
        <dbReference type="ARBA" id="ARBA00022989"/>
    </source>
</evidence>
<dbReference type="Pfam" id="PF03239">
    <property type="entry name" value="FTR1"/>
    <property type="match status" value="1"/>
</dbReference>
<feature type="transmembrane region" description="Helical" evidence="6">
    <location>
        <begin position="543"/>
        <end position="567"/>
    </location>
</feature>
<evidence type="ECO:0000313" key="8">
    <source>
        <dbReference type="EMBL" id="SCC14913.1"/>
    </source>
</evidence>
<dbReference type="InterPro" id="IPR004923">
    <property type="entry name" value="FTR1/Fip1/EfeU"/>
</dbReference>
<evidence type="ECO:0000256" key="7">
    <source>
        <dbReference type="SAM" id="SignalP"/>
    </source>
</evidence>
<keyword evidence="5 6" id="KW-0472">Membrane</keyword>
<evidence type="ECO:0000256" key="1">
    <source>
        <dbReference type="ARBA" id="ARBA00004141"/>
    </source>
</evidence>
<gene>
    <name evidence="8" type="ORF">GA0061094_2704</name>
</gene>
<dbReference type="GO" id="GO:0033573">
    <property type="term" value="C:high-affinity iron permease complex"/>
    <property type="evidence" value="ECO:0007669"/>
    <property type="project" value="InterPro"/>
</dbReference>
<feature type="transmembrane region" description="Helical" evidence="6">
    <location>
        <begin position="356"/>
        <end position="378"/>
    </location>
</feature>
<keyword evidence="9" id="KW-1185">Reference proteome</keyword>
<feature type="signal peptide" evidence="7">
    <location>
        <begin position="1"/>
        <end position="24"/>
    </location>
</feature>
<organism evidence="8 9">
    <name type="scientific">[Bacillus] enclensis</name>
    <dbReference type="NCBI Taxonomy" id="1402860"/>
    <lineage>
        <taxon>Bacteria</taxon>
        <taxon>Bacillati</taxon>
        <taxon>Bacillota</taxon>
        <taxon>Bacilli</taxon>
        <taxon>Bacillales</taxon>
        <taxon>Bacillaceae</taxon>
        <taxon>Rossellomorea</taxon>
    </lineage>
</organism>
<feature type="transmembrane region" description="Helical" evidence="6">
    <location>
        <begin position="323"/>
        <end position="344"/>
    </location>
</feature>
<comment type="subcellular location">
    <subcellularLocation>
        <location evidence="1">Membrane</location>
        <topology evidence="1">Multi-pass membrane protein</topology>
    </subcellularLocation>
</comment>
<evidence type="ECO:0000313" key="9">
    <source>
        <dbReference type="Proteomes" id="UP000181997"/>
    </source>
</evidence>
<feature type="transmembrane region" description="Helical" evidence="6">
    <location>
        <begin position="503"/>
        <end position="523"/>
    </location>
</feature>
<evidence type="ECO:0000256" key="6">
    <source>
        <dbReference type="SAM" id="Phobius"/>
    </source>
</evidence>
<keyword evidence="3 6" id="KW-0812">Transmembrane</keyword>
<feature type="transmembrane region" description="Helical" evidence="6">
    <location>
        <begin position="430"/>
        <end position="448"/>
    </location>
</feature>
<dbReference type="AlphaFoldDB" id="A0A0V8HGQ9"/>
<dbReference type="EMBL" id="FMAU01000003">
    <property type="protein sequence ID" value="SCC14913.1"/>
    <property type="molecule type" value="Genomic_DNA"/>
</dbReference>
<dbReference type="PANTHER" id="PTHR31632:SF2">
    <property type="entry name" value="PLASMA MEMBRANE IRON PERMEASE"/>
    <property type="match status" value="1"/>
</dbReference>
<reference evidence="9" key="1">
    <citation type="submission" date="2016-08" db="EMBL/GenBank/DDBJ databases">
        <authorList>
            <person name="Varghese N."/>
            <person name="Submissions Spin"/>
        </authorList>
    </citation>
    <scope>NUCLEOTIDE SEQUENCE [LARGE SCALE GENOMIC DNA]</scope>
    <source>
        <strain evidence="9">SGD-1123</strain>
    </source>
</reference>
<feature type="chain" id="PRO_5014527720" evidence="7">
    <location>
        <begin position="25"/>
        <end position="581"/>
    </location>
</feature>
<keyword evidence="7" id="KW-0732">Signal</keyword>
<dbReference type="GO" id="GO:0015093">
    <property type="term" value="F:ferrous iron transmembrane transporter activity"/>
    <property type="evidence" value="ECO:0007669"/>
    <property type="project" value="TreeGrafter"/>
</dbReference>
<evidence type="ECO:0000256" key="2">
    <source>
        <dbReference type="ARBA" id="ARBA00008333"/>
    </source>
</evidence>
<name>A0A0V8HGQ9_9BACI</name>
<evidence type="ECO:0000256" key="5">
    <source>
        <dbReference type="ARBA" id="ARBA00023136"/>
    </source>
</evidence>
<dbReference type="PANTHER" id="PTHR31632">
    <property type="entry name" value="IRON TRANSPORTER FTH1"/>
    <property type="match status" value="1"/>
</dbReference>
<evidence type="ECO:0000256" key="3">
    <source>
        <dbReference type="ARBA" id="ARBA00022692"/>
    </source>
</evidence>
<sequence>MKKVTILISLIVLMMLSPLQFASAEENYSDLYISVGDAIMKVKADDWDSAEKLVAQLSSDWEKADVPENETSKKVGDSISTLDDLVKEREKEPVLDALSDVSHSLVALEKEQNPVDQEEQRGQVKAALTPVLDEMGQSIEAKDADRAYESYQSFLSAWTKNEKIVRSQSIPFYGKIETQMGFLRIALTQDEKDFSKIEGIYGELNSAVEDFAAGKNLKSDNQNYSLDTLVSLLEKANQSIDDGNPEGAVPHLEKFLSVWPSVEGDVRTKNGSLYTELENNIPVLAGKLSSENADVDAIQSDLTNYQKSIVLLQDKTNYSVWDAALIMLREGLEALLVVTALLAFLRKANAASQQKWIWAGVIAGVGMSVVAAFILSTVFSTATAGANREIFEGITGIAAVLMMVGVGMWLHQKSTMKAWNQYIQKQMGTALSTGSVLSLALVSFLSIFREGAETIIFYMGIAPSISTGKMLAGILIAVGILAVCAFVLIRYSTKIPVRPFFKIATFLIYFVAFKILGVSIHALQLTDKIQSTQLNSLPIVDWAGFYPTLETMIPQIVLLLVFAVTAVKIEKGDRKQENRAA</sequence>
<feature type="transmembrane region" description="Helical" evidence="6">
    <location>
        <begin position="390"/>
        <end position="410"/>
    </location>
</feature>
<feature type="transmembrane region" description="Helical" evidence="6">
    <location>
        <begin position="468"/>
        <end position="491"/>
    </location>
</feature>
<proteinExistence type="inferred from homology"/>
<keyword evidence="4 6" id="KW-1133">Transmembrane helix</keyword>
<dbReference type="Proteomes" id="UP000181997">
    <property type="component" value="Unassembled WGS sequence"/>
</dbReference>
<accession>A0A0V8HGQ9</accession>